<evidence type="ECO:0000256" key="7">
    <source>
        <dbReference type="ARBA" id="ARBA00023010"/>
    </source>
</evidence>
<feature type="transmembrane region" description="Helical" evidence="9">
    <location>
        <begin position="93"/>
        <end position="117"/>
    </location>
</feature>
<comment type="subunit">
    <text evidence="9">Component of the Sec protein translocase complex. Heterotrimer consisting of SecY, SecE and SecG subunits. The heterotrimers can form oligomers, although 1 heterotrimer is thought to be able to translocate proteins. Interacts with the ribosome. Interacts with SecDF, and other proteins may be involved. Interacts with SecA.</text>
</comment>
<dbReference type="Proteomes" id="UP000092695">
    <property type="component" value="Chromosome"/>
</dbReference>
<dbReference type="GO" id="GO:0008320">
    <property type="term" value="F:protein transmembrane transporter activity"/>
    <property type="evidence" value="ECO:0007669"/>
    <property type="project" value="UniProtKB-UniRule"/>
</dbReference>
<dbReference type="PANTHER" id="PTHR33910">
    <property type="entry name" value="PROTEIN TRANSLOCASE SUBUNIT SECE"/>
    <property type="match status" value="1"/>
</dbReference>
<feature type="transmembrane region" description="Helical" evidence="9">
    <location>
        <begin position="15"/>
        <end position="35"/>
    </location>
</feature>
<reference evidence="10 11" key="1">
    <citation type="submission" date="2016-06" db="EMBL/GenBank/DDBJ databases">
        <title>Complete genome sequence of a deep-branching marine Gamma Proteobacterium Woeseia oceani type strain XK5.</title>
        <authorList>
            <person name="Mu D."/>
            <person name="Du Z."/>
        </authorList>
    </citation>
    <scope>NUCLEOTIDE SEQUENCE [LARGE SCALE GENOMIC DNA]</scope>
    <source>
        <strain evidence="10 11">XK5</strain>
    </source>
</reference>
<dbReference type="HAMAP" id="MF_00422">
    <property type="entry name" value="SecE"/>
    <property type="match status" value="1"/>
</dbReference>
<dbReference type="GO" id="GO:0006605">
    <property type="term" value="P:protein targeting"/>
    <property type="evidence" value="ECO:0007669"/>
    <property type="project" value="UniProtKB-UniRule"/>
</dbReference>
<feature type="transmembrane region" description="Helical" evidence="9">
    <location>
        <begin position="42"/>
        <end position="62"/>
    </location>
</feature>
<dbReference type="AlphaFoldDB" id="A0A193LDR4"/>
<proteinExistence type="inferred from homology"/>
<keyword evidence="8 9" id="KW-0472">Membrane</keyword>
<keyword evidence="6 9" id="KW-1133">Transmembrane helix</keyword>
<dbReference type="GO" id="GO:0043952">
    <property type="term" value="P:protein transport by the Sec complex"/>
    <property type="evidence" value="ECO:0007669"/>
    <property type="project" value="UniProtKB-UniRule"/>
</dbReference>
<comment type="function">
    <text evidence="9">Essential subunit of the Sec protein translocation channel SecYEG. Clamps together the 2 halves of SecY. May contact the channel plug during translocation.</text>
</comment>
<dbReference type="InterPro" id="IPR005807">
    <property type="entry name" value="SecE_bac"/>
</dbReference>
<evidence type="ECO:0000256" key="4">
    <source>
        <dbReference type="ARBA" id="ARBA00022692"/>
    </source>
</evidence>
<dbReference type="GO" id="GO:0005886">
    <property type="term" value="C:plasma membrane"/>
    <property type="evidence" value="ECO:0007669"/>
    <property type="project" value="UniProtKB-UniRule"/>
</dbReference>
<dbReference type="KEGG" id="woc:BA177_04830"/>
<keyword evidence="2 9" id="KW-0813">Transport</keyword>
<keyword evidence="4 9" id="KW-0812">Transmembrane</keyword>
<evidence type="ECO:0000256" key="1">
    <source>
        <dbReference type="ARBA" id="ARBA00004370"/>
    </source>
</evidence>
<dbReference type="PANTHER" id="PTHR33910:SF1">
    <property type="entry name" value="PROTEIN TRANSLOCASE SUBUNIT SECE"/>
    <property type="match status" value="1"/>
</dbReference>
<dbReference type="InterPro" id="IPR038379">
    <property type="entry name" value="SecE_sf"/>
</dbReference>
<evidence type="ECO:0000256" key="5">
    <source>
        <dbReference type="ARBA" id="ARBA00022927"/>
    </source>
</evidence>
<dbReference type="NCBIfam" id="TIGR00964">
    <property type="entry name" value="secE_bact"/>
    <property type="match status" value="1"/>
</dbReference>
<dbReference type="PRINTS" id="PR01650">
    <property type="entry name" value="SECETRNLCASE"/>
</dbReference>
<dbReference type="Gene3D" id="1.20.5.1030">
    <property type="entry name" value="Preprotein translocase secy subunit"/>
    <property type="match status" value="1"/>
</dbReference>
<dbReference type="GO" id="GO:0065002">
    <property type="term" value="P:intracellular protein transmembrane transport"/>
    <property type="evidence" value="ECO:0007669"/>
    <property type="project" value="UniProtKB-UniRule"/>
</dbReference>
<evidence type="ECO:0000256" key="3">
    <source>
        <dbReference type="ARBA" id="ARBA00022475"/>
    </source>
</evidence>
<evidence type="ECO:0000313" key="10">
    <source>
        <dbReference type="EMBL" id="ANO50618.1"/>
    </source>
</evidence>
<accession>A0A193LDR4</accession>
<comment type="similarity">
    <text evidence="9">Belongs to the SecE/SEC61-gamma family.</text>
</comment>
<comment type="subcellular location">
    <subcellularLocation>
        <location evidence="1">Membrane</location>
    </subcellularLocation>
</comment>
<evidence type="ECO:0000256" key="9">
    <source>
        <dbReference type="HAMAP-Rule" id="MF_00422"/>
    </source>
</evidence>
<gene>
    <name evidence="9" type="primary">secE</name>
    <name evidence="10" type="ORF">BA177_04830</name>
</gene>
<sequence>MATTTETSQSGALDIVKLLIAAFVLVGGLFAYYYYVDMSLPLRVLMVLAGVAAGIGIAMTSAQGRRLSAFVQGSRIEIRKVIWPTRTETTQTAIAVFVFTLVMALFFWGLDSFLLWLTRTLVGSTT</sequence>
<dbReference type="STRING" id="1548547.BA177_04830"/>
<keyword evidence="11" id="KW-1185">Reference proteome</keyword>
<keyword evidence="5 9" id="KW-0653">Protein transport</keyword>
<name>A0A193LDR4_9GAMM</name>
<dbReference type="EMBL" id="CP016268">
    <property type="protein sequence ID" value="ANO50618.1"/>
    <property type="molecule type" value="Genomic_DNA"/>
</dbReference>
<evidence type="ECO:0000256" key="6">
    <source>
        <dbReference type="ARBA" id="ARBA00022989"/>
    </source>
</evidence>
<dbReference type="Pfam" id="PF00584">
    <property type="entry name" value="SecE"/>
    <property type="match status" value="1"/>
</dbReference>
<organism evidence="10 11">
    <name type="scientific">Woeseia oceani</name>
    <dbReference type="NCBI Taxonomy" id="1548547"/>
    <lineage>
        <taxon>Bacteria</taxon>
        <taxon>Pseudomonadati</taxon>
        <taxon>Pseudomonadota</taxon>
        <taxon>Gammaproteobacteria</taxon>
        <taxon>Woeseiales</taxon>
        <taxon>Woeseiaceae</taxon>
        <taxon>Woeseia</taxon>
    </lineage>
</organism>
<comment type="caution">
    <text evidence="9">Lacks conserved residue(s) required for the propagation of feature annotation.</text>
</comment>
<evidence type="ECO:0000256" key="2">
    <source>
        <dbReference type="ARBA" id="ARBA00022448"/>
    </source>
</evidence>
<dbReference type="InterPro" id="IPR001901">
    <property type="entry name" value="Translocase_SecE/Sec61-g"/>
</dbReference>
<protein>
    <recommendedName>
        <fullName evidence="9">Protein translocase subunit SecE</fullName>
    </recommendedName>
</protein>
<dbReference type="OrthoDB" id="9806365at2"/>
<keyword evidence="3 9" id="KW-1003">Cell membrane</keyword>
<evidence type="ECO:0000256" key="8">
    <source>
        <dbReference type="ARBA" id="ARBA00023136"/>
    </source>
</evidence>
<dbReference type="GO" id="GO:0009306">
    <property type="term" value="P:protein secretion"/>
    <property type="evidence" value="ECO:0007669"/>
    <property type="project" value="UniProtKB-UniRule"/>
</dbReference>
<evidence type="ECO:0000313" key="11">
    <source>
        <dbReference type="Proteomes" id="UP000092695"/>
    </source>
</evidence>
<keyword evidence="7 9" id="KW-0811">Translocation</keyword>
<dbReference type="RefSeq" id="WP_068613580.1">
    <property type="nucleotide sequence ID" value="NZ_CP016268.1"/>
</dbReference>